<gene>
    <name evidence="1" type="ORF">JAAARDRAFT_192992</name>
</gene>
<dbReference type="AlphaFoldDB" id="A0A067PUM6"/>
<reference evidence="2" key="1">
    <citation type="journal article" date="2014" name="Proc. Natl. Acad. Sci. U.S.A.">
        <title>Extensive sampling of basidiomycete genomes demonstrates inadequacy of the white-rot/brown-rot paradigm for wood decay fungi.</title>
        <authorList>
            <person name="Riley R."/>
            <person name="Salamov A.A."/>
            <person name="Brown D.W."/>
            <person name="Nagy L.G."/>
            <person name="Floudas D."/>
            <person name="Held B.W."/>
            <person name="Levasseur A."/>
            <person name="Lombard V."/>
            <person name="Morin E."/>
            <person name="Otillar R."/>
            <person name="Lindquist E.A."/>
            <person name="Sun H."/>
            <person name="LaButti K.M."/>
            <person name="Schmutz J."/>
            <person name="Jabbour D."/>
            <person name="Luo H."/>
            <person name="Baker S.E."/>
            <person name="Pisabarro A.G."/>
            <person name="Walton J.D."/>
            <person name="Blanchette R.A."/>
            <person name="Henrissat B."/>
            <person name="Martin F."/>
            <person name="Cullen D."/>
            <person name="Hibbett D.S."/>
            <person name="Grigoriev I.V."/>
        </authorList>
    </citation>
    <scope>NUCLEOTIDE SEQUENCE [LARGE SCALE GENOMIC DNA]</scope>
    <source>
        <strain evidence="2">MUCL 33604</strain>
    </source>
</reference>
<sequence>MTCDATTTVPAERYRPSPWEPREYLQGGFLLTTEETLNWVTRLTGRAFPYGTYFTASDAINEIVKPYGVYFAMVREDILTDWMVVTQHGICPGGTVGMDPSKIPQFKEGKRERQARELLQKEGLDSLRFATVLSGPYIAGQTLRRGRSR</sequence>
<keyword evidence="2" id="KW-1185">Reference proteome</keyword>
<dbReference type="Proteomes" id="UP000027265">
    <property type="component" value="Unassembled WGS sequence"/>
</dbReference>
<proteinExistence type="predicted"/>
<dbReference type="HOGENOM" id="CLU_145551_0_0_1"/>
<protein>
    <submittedName>
        <fullName evidence="1">Uncharacterized protein</fullName>
    </submittedName>
</protein>
<name>A0A067PUM6_9AGAM</name>
<dbReference type="OrthoDB" id="3227112at2759"/>
<dbReference type="InParanoid" id="A0A067PUM6"/>
<evidence type="ECO:0000313" key="1">
    <source>
        <dbReference type="EMBL" id="KDQ58419.1"/>
    </source>
</evidence>
<evidence type="ECO:0000313" key="2">
    <source>
        <dbReference type="Proteomes" id="UP000027265"/>
    </source>
</evidence>
<organism evidence="1 2">
    <name type="scientific">Jaapia argillacea MUCL 33604</name>
    <dbReference type="NCBI Taxonomy" id="933084"/>
    <lineage>
        <taxon>Eukaryota</taxon>
        <taxon>Fungi</taxon>
        <taxon>Dikarya</taxon>
        <taxon>Basidiomycota</taxon>
        <taxon>Agaricomycotina</taxon>
        <taxon>Agaricomycetes</taxon>
        <taxon>Agaricomycetidae</taxon>
        <taxon>Jaapiales</taxon>
        <taxon>Jaapiaceae</taxon>
        <taxon>Jaapia</taxon>
    </lineage>
</organism>
<accession>A0A067PUM6</accession>
<dbReference type="EMBL" id="KL197717">
    <property type="protein sequence ID" value="KDQ58419.1"/>
    <property type="molecule type" value="Genomic_DNA"/>
</dbReference>